<dbReference type="InterPro" id="IPR036890">
    <property type="entry name" value="HATPase_C_sf"/>
</dbReference>
<dbReference type="PANTHER" id="PTHR43304">
    <property type="entry name" value="PHYTOCHROME-LIKE PROTEIN CPH1"/>
    <property type="match status" value="1"/>
</dbReference>
<dbReference type="SUPFAM" id="SSF47384">
    <property type="entry name" value="Homodimeric domain of signal transducing histidine kinase"/>
    <property type="match status" value="1"/>
</dbReference>
<dbReference type="EC" id="2.7.13.3" evidence="2"/>
<dbReference type="SMART" id="SM00388">
    <property type="entry name" value="HisKA"/>
    <property type="match status" value="1"/>
</dbReference>
<protein>
    <recommendedName>
        <fullName evidence="2">histidine kinase</fullName>
        <ecNumber evidence="2">2.7.13.3</ecNumber>
    </recommendedName>
</protein>
<dbReference type="PRINTS" id="PR00344">
    <property type="entry name" value="BCTRLSENSOR"/>
</dbReference>
<keyword evidence="8" id="KW-1185">Reference proteome</keyword>
<evidence type="ECO:0000256" key="1">
    <source>
        <dbReference type="ARBA" id="ARBA00000085"/>
    </source>
</evidence>
<dbReference type="InterPro" id="IPR052162">
    <property type="entry name" value="Sensor_kinase/Photoreceptor"/>
</dbReference>
<sequence>MQGTLAPIDILKGVLDSSLNGVAVYQSIRDETGQIVDFRIVLMNAIVEQDLGTLADDVLGHRLSEFPLDDAQIHLVNQYKIVIETGRPYRIELQYPLPTRSEPSWLDISVVKLEDSVVVSYNDITGIKKAEVARQQQAELLQRVTDTSLSALVCCEAIRDDTGKLADMRVTLVNQMTAQWLNLPIEQIRNQTILHLFPGLQEMDALARLEELIKNGHPYEVEYCLDNHWYSLALARFGDGIVVSASEITTLRRYQQDLEHSNKELTRSNSDLQQFAYVASHDLQEPLRKIQSFGEMLENQVSGQVSDSQLNLLRRMQDAAHRMQVLIQDLLTYSRVSSTRDSFQSTSLQEVVQEVLTDLEVIIQEKNAEIQTDQLPSINGDPLQLRQLFQNLISNALKFNRPEVQPVVRIKCEQVQGQHIPDASPSALTQTYYEISVIDNGIGFDEKYLDRIFQVFQRLHNRSEYSGTGVGLAICKKVVDNHKGYITASSRPGQGATFQVYFPA</sequence>
<accession>A0ABP8L2F1</accession>
<dbReference type="RefSeq" id="WP_345271440.1">
    <property type="nucleotide sequence ID" value="NZ_BAABHB010000023.1"/>
</dbReference>
<dbReference type="Gene3D" id="1.10.287.130">
    <property type="match status" value="1"/>
</dbReference>
<evidence type="ECO:0000313" key="8">
    <source>
        <dbReference type="Proteomes" id="UP001500936"/>
    </source>
</evidence>
<evidence type="ECO:0000313" key="7">
    <source>
        <dbReference type="EMBL" id="GAA4420795.1"/>
    </source>
</evidence>
<dbReference type="EMBL" id="BAABHB010000023">
    <property type="protein sequence ID" value="GAA4420795.1"/>
    <property type="molecule type" value="Genomic_DNA"/>
</dbReference>
<dbReference type="InterPro" id="IPR005467">
    <property type="entry name" value="His_kinase_dom"/>
</dbReference>
<feature type="domain" description="Histidine kinase" evidence="6">
    <location>
        <begin position="278"/>
        <end position="504"/>
    </location>
</feature>
<proteinExistence type="predicted"/>
<dbReference type="Pfam" id="PF02518">
    <property type="entry name" value="HATPase_c"/>
    <property type="match status" value="1"/>
</dbReference>
<reference evidence="8" key="1">
    <citation type="journal article" date="2019" name="Int. J. Syst. Evol. Microbiol.">
        <title>The Global Catalogue of Microorganisms (GCM) 10K type strain sequencing project: providing services to taxonomists for standard genome sequencing and annotation.</title>
        <authorList>
            <consortium name="The Broad Institute Genomics Platform"/>
            <consortium name="The Broad Institute Genome Sequencing Center for Infectious Disease"/>
            <person name="Wu L."/>
            <person name="Ma J."/>
        </authorList>
    </citation>
    <scope>NUCLEOTIDE SEQUENCE [LARGE SCALE GENOMIC DNA]</scope>
    <source>
        <strain evidence="8">JCM 17925</strain>
    </source>
</reference>
<dbReference type="Proteomes" id="UP001500936">
    <property type="component" value="Unassembled WGS sequence"/>
</dbReference>
<dbReference type="Gene3D" id="3.30.450.20">
    <property type="entry name" value="PAS domain"/>
    <property type="match status" value="2"/>
</dbReference>
<dbReference type="PANTHER" id="PTHR43304:SF1">
    <property type="entry name" value="PAC DOMAIN-CONTAINING PROTEIN"/>
    <property type="match status" value="1"/>
</dbReference>
<dbReference type="Pfam" id="PF00512">
    <property type="entry name" value="HisKA"/>
    <property type="match status" value="1"/>
</dbReference>
<keyword evidence="5" id="KW-0418">Kinase</keyword>
<keyword evidence="4" id="KW-0808">Transferase</keyword>
<dbReference type="InterPro" id="IPR036097">
    <property type="entry name" value="HisK_dim/P_sf"/>
</dbReference>
<dbReference type="InterPro" id="IPR004358">
    <property type="entry name" value="Sig_transdc_His_kin-like_C"/>
</dbReference>
<dbReference type="InterPro" id="IPR035965">
    <property type="entry name" value="PAS-like_dom_sf"/>
</dbReference>
<comment type="caution">
    <text evidence="7">The sequence shown here is derived from an EMBL/GenBank/DDBJ whole genome shotgun (WGS) entry which is preliminary data.</text>
</comment>
<dbReference type="PROSITE" id="PS50109">
    <property type="entry name" value="HIS_KIN"/>
    <property type="match status" value="1"/>
</dbReference>
<evidence type="ECO:0000256" key="4">
    <source>
        <dbReference type="ARBA" id="ARBA00022679"/>
    </source>
</evidence>
<name>A0ABP8L2F1_9BACT</name>
<dbReference type="InterPro" id="IPR000014">
    <property type="entry name" value="PAS"/>
</dbReference>
<evidence type="ECO:0000256" key="2">
    <source>
        <dbReference type="ARBA" id="ARBA00012438"/>
    </source>
</evidence>
<organism evidence="7 8">
    <name type="scientific">Nibrella viscosa</name>
    <dbReference type="NCBI Taxonomy" id="1084524"/>
    <lineage>
        <taxon>Bacteria</taxon>
        <taxon>Pseudomonadati</taxon>
        <taxon>Bacteroidota</taxon>
        <taxon>Cytophagia</taxon>
        <taxon>Cytophagales</taxon>
        <taxon>Spirosomataceae</taxon>
        <taxon>Nibrella</taxon>
    </lineage>
</organism>
<keyword evidence="3" id="KW-0597">Phosphoprotein</keyword>
<comment type="catalytic activity">
    <reaction evidence="1">
        <text>ATP + protein L-histidine = ADP + protein N-phospho-L-histidine.</text>
        <dbReference type="EC" id="2.7.13.3"/>
    </reaction>
</comment>
<gene>
    <name evidence="7" type="ORF">GCM10023187_56230</name>
</gene>
<dbReference type="SUPFAM" id="SSF55785">
    <property type="entry name" value="PYP-like sensor domain (PAS domain)"/>
    <property type="match status" value="2"/>
</dbReference>
<evidence type="ECO:0000256" key="3">
    <source>
        <dbReference type="ARBA" id="ARBA00022553"/>
    </source>
</evidence>
<dbReference type="CDD" id="cd00130">
    <property type="entry name" value="PAS"/>
    <property type="match status" value="1"/>
</dbReference>
<dbReference type="InterPro" id="IPR003661">
    <property type="entry name" value="HisK_dim/P_dom"/>
</dbReference>
<dbReference type="SMART" id="SM00387">
    <property type="entry name" value="HATPase_c"/>
    <property type="match status" value="1"/>
</dbReference>
<dbReference type="SUPFAM" id="SSF55874">
    <property type="entry name" value="ATPase domain of HSP90 chaperone/DNA topoisomerase II/histidine kinase"/>
    <property type="match status" value="1"/>
</dbReference>
<dbReference type="InterPro" id="IPR003594">
    <property type="entry name" value="HATPase_dom"/>
</dbReference>
<dbReference type="Gene3D" id="3.30.565.10">
    <property type="entry name" value="Histidine kinase-like ATPase, C-terminal domain"/>
    <property type="match status" value="1"/>
</dbReference>
<evidence type="ECO:0000256" key="5">
    <source>
        <dbReference type="ARBA" id="ARBA00022777"/>
    </source>
</evidence>
<dbReference type="CDD" id="cd00082">
    <property type="entry name" value="HisKA"/>
    <property type="match status" value="1"/>
</dbReference>
<evidence type="ECO:0000259" key="6">
    <source>
        <dbReference type="PROSITE" id="PS50109"/>
    </source>
</evidence>